<keyword evidence="14" id="KW-1185">Reference proteome</keyword>
<dbReference type="RefSeq" id="WP_090607483.1">
    <property type="nucleotide sequence ID" value="NZ_FNZR01000008.1"/>
</dbReference>
<name>A0A1H7S579_9SPHI</name>
<dbReference type="AlphaFoldDB" id="A0A1H7S579"/>
<feature type="chain" id="PRO_5011685805" evidence="10">
    <location>
        <begin position="29"/>
        <end position="1022"/>
    </location>
</feature>
<dbReference type="SUPFAM" id="SSF56935">
    <property type="entry name" value="Porins"/>
    <property type="match status" value="1"/>
</dbReference>
<keyword evidence="10" id="KW-0732">Signal</keyword>
<dbReference type="STRING" id="332977.SAMN05421740_10889"/>
<keyword evidence="3 8" id="KW-1134">Transmembrane beta strand</keyword>
<evidence type="ECO:0000259" key="11">
    <source>
        <dbReference type="Pfam" id="PF00593"/>
    </source>
</evidence>
<dbReference type="Gene3D" id="2.170.130.10">
    <property type="entry name" value="TonB-dependent receptor, plug domain"/>
    <property type="match status" value="1"/>
</dbReference>
<dbReference type="Pfam" id="PF00593">
    <property type="entry name" value="TonB_dep_Rec_b-barrel"/>
    <property type="match status" value="1"/>
</dbReference>
<feature type="domain" description="TonB-dependent receptor-like beta-barrel" evidence="11">
    <location>
        <begin position="401"/>
        <end position="973"/>
    </location>
</feature>
<keyword evidence="6 8" id="KW-0472">Membrane</keyword>
<keyword evidence="4 8" id="KW-0812">Transmembrane</keyword>
<evidence type="ECO:0000256" key="9">
    <source>
        <dbReference type="RuleBase" id="RU003357"/>
    </source>
</evidence>
<proteinExistence type="inferred from homology"/>
<comment type="subcellular location">
    <subcellularLocation>
        <location evidence="1 8">Cell outer membrane</location>
        <topology evidence="1 8">Multi-pass membrane protein</topology>
    </subcellularLocation>
</comment>
<comment type="similarity">
    <text evidence="8 9">Belongs to the TonB-dependent receptor family.</text>
</comment>
<evidence type="ECO:0000256" key="3">
    <source>
        <dbReference type="ARBA" id="ARBA00022452"/>
    </source>
</evidence>
<dbReference type="OrthoDB" id="9768177at2"/>
<dbReference type="InterPro" id="IPR023997">
    <property type="entry name" value="TonB-dep_OMP_SusC/RagA_CS"/>
</dbReference>
<evidence type="ECO:0000256" key="4">
    <source>
        <dbReference type="ARBA" id="ARBA00022692"/>
    </source>
</evidence>
<dbReference type="InterPro" id="IPR023996">
    <property type="entry name" value="TonB-dep_OMP_SusC/RagA"/>
</dbReference>
<evidence type="ECO:0000256" key="5">
    <source>
        <dbReference type="ARBA" id="ARBA00023077"/>
    </source>
</evidence>
<keyword evidence="2 8" id="KW-0813">Transport</keyword>
<dbReference type="Proteomes" id="UP000198916">
    <property type="component" value="Unassembled WGS sequence"/>
</dbReference>
<evidence type="ECO:0000256" key="7">
    <source>
        <dbReference type="ARBA" id="ARBA00023237"/>
    </source>
</evidence>
<dbReference type="InterPro" id="IPR000531">
    <property type="entry name" value="Beta-barrel_TonB"/>
</dbReference>
<protein>
    <submittedName>
        <fullName evidence="13">TonB-linked outer membrane protein, SusC/RagA family</fullName>
    </submittedName>
</protein>
<dbReference type="InterPro" id="IPR037066">
    <property type="entry name" value="Plug_dom_sf"/>
</dbReference>
<evidence type="ECO:0000256" key="8">
    <source>
        <dbReference type="PROSITE-ProRule" id="PRU01360"/>
    </source>
</evidence>
<evidence type="ECO:0000313" key="14">
    <source>
        <dbReference type="Proteomes" id="UP000198916"/>
    </source>
</evidence>
<dbReference type="EMBL" id="FNZR01000008">
    <property type="protein sequence ID" value="SEL67665.1"/>
    <property type="molecule type" value="Genomic_DNA"/>
</dbReference>
<organism evidence="13 14">
    <name type="scientific">Parapedobacter koreensis</name>
    <dbReference type="NCBI Taxonomy" id="332977"/>
    <lineage>
        <taxon>Bacteria</taxon>
        <taxon>Pseudomonadati</taxon>
        <taxon>Bacteroidota</taxon>
        <taxon>Sphingobacteriia</taxon>
        <taxon>Sphingobacteriales</taxon>
        <taxon>Sphingobacteriaceae</taxon>
        <taxon>Parapedobacter</taxon>
    </lineage>
</organism>
<dbReference type="InterPro" id="IPR012910">
    <property type="entry name" value="Plug_dom"/>
</dbReference>
<dbReference type="PROSITE" id="PS52016">
    <property type="entry name" value="TONB_DEPENDENT_REC_3"/>
    <property type="match status" value="1"/>
</dbReference>
<reference evidence="14" key="1">
    <citation type="submission" date="2016-10" db="EMBL/GenBank/DDBJ databases">
        <authorList>
            <person name="Varghese N."/>
            <person name="Submissions S."/>
        </authorList>
    </citation>
    <scope>NUCLEOTIDE SEQUENCE [LARGE SCALE GENOMIC DNA]</scope>
    <source>
        <strain evidence="14">Jip14</strain>
    </source>
</reference>
<dbReference type="NCBIfam" id="TIGR04056">
    <property type="entry name" value="OMP_RagA_SusC"/>
    <property type="match status" value="1"/>
</dbReference>
<dbReference type="Gene3D" id="2.60.40.1120">
    <property type="entry name" value="Carboxypeptidase-like, regulatory domain"/>
    <property type="match status" value="1"/>
</dbReference>
<accession>A0A1H7S579</accession>
<feature type="signal peptide" evidence="10">
    <location>
        <begin position="1"/>
        <end position="28"/>
    </location>
</feature>
<keyword evidence="5 9" id="KW-0798">TonB box</keyword>
<dbReference type="Pfam" id="PF07715">
    <property type="entry name" value="Plug"/>
    <property type="match status" value="1"/>
</dbReference>
<dbReference type="Gene3D" id="2.40.170.20">
    <property type="entry name" value="TonB-dependent receptor, beta-barrel domain"/>
    <property type="match status" value="1"/>
</dbReference>
<evidence type="ECO:0000256" key="10">
    <source>
        <dbReference type="SAM" id="SignalP"/>
    </source>
</evidence>
<dbReference type="InterPro" id="IPR039426">
    <property type="entry name" value="TonB-dep_rcpt-like"/>
</dbReference>
<dbReference type="GO" id="GO:0009279">
    <property type="term" value="C:cell outer membrane"/>
    <property type="evidence" value="ECO:0007669"/>
    <property type="project" value="UniProtKB-SubCell"/>
</dbReference>
<dbReference type="InterPro" id="IPR036942">
    <property type="entry name" value="Beta-barrel_TonB_sf"/>
</dbReference>
<evidence type="ECO:0000313" key="13">
    <source>
        <dbReference type="EMBL" id="SEL67665.1"/>
    </source>
</evidence>
<evidence type="ECO:0000256" key="1">
    <source>
        <dbReference type="ARBA" id="ARBA00004571"/>
    </source>
</evidence>
<gene>
    <name evidence="13" type="ORF">SAMN05421740_10889</name>
</gene>
<dbReference type="InterPro" id="IPR008969">
    <property type="entry name" value="CarboxyPept-like_regulatory"/>
</dbReference>
<sequence>MVNCKPKFIRLTSLLLLLWMGNSLLVSAQTQINISGTVIDENGTLLSDVNVGVTGGSTLTKSTETGTFTLVVPANSSLVFSRVGYARQTYQTGDASVNALTITLQSEQETLDEVVVVGYGTRDRSLFAGAAVSLDAEDLNRSSISVANMLQGRAAGVQVSQNNGTPGASLSIRIRGTNSINADSEPLYVIDGFPSSEGIGMTIKPEDIESITILKDAASTSIYGARGANGVVLITTKKGTDKRSSLNINSSVGYQRIIDRYNLLGSYDYALRRNRISEQNGVIPPYSEGRLDSLQAGILGTDWQNEVFQVGHVNDHSLNFIGGTDRTGVYTSFDYLNQEGVVTHSKYSRIGARINVDHRVSDQFTLSGRVFGNYGIQNDLPLAPSTINGFLKQVLHANPASTFDSGVSARLDAQNPLHFIEAEDRENTSYRTNGYFSMKYEPIHNLFLQADFGADINKTEQFYFAPSTVPNASATNGRGSIISFDSKELIFNPTARYNRTFAKHNIGLLAGYNYQTYLYFEYGTTATNFSSDNLGYNNLGTAQNFSSYSARNRTNRASWFGRVDYDYDTRYSLTATYRIDGSSVFGRSNKLGYFPSVAAAWNVKHESFATDLTWLSQAKLRASYGLTGNDRISPGISLATYASNNSTRYTEDGLTSVNGIAVVRLSNPDLKWESTKALDLGVELGFVNDRIVLVADYYDKYTDNLLLDRNISPSTGFIFRTGNAGAVSNKGWEFSLQTVNVRNEHIEWSTSFNYSNNRNRVRELGSNDADIYVGSVKPDGAANFEDPFIIRVGEPIGSINGYLYDGILLPDDPALTTTHPNAEVGDPKYVDVNGDGILNTEDRVILGTGVPTSFFGMTNSLRYKGFDLTVVLQGQAGGKLVNVQNLDMMNPLTTGNVLAETETDTWTPDNPGGTLPQRGFYGTSHGGWVNSRFVESSDFLRLKNVTLAYQIPSKLLSKIRVSQLQVYANAQNLHTWTSYTGLDPEIGNLATNDQQNRNVGRGLDFNAYPLAKMYIFGLRLTF</sequence>
<dbReference type="SUPFAM" id="SSF49464">
    <property type="entry name" value="Carboxypeptidase regulatory domain-like"/>
    <property type="match status" value="1"/>
</dbReference>
<keyword evidence="7 8" id="KW-0998">Cell outer membrane</keyword>
<dbReference type="NCBIfam" id="TIGR04057">
    <property type="entry name" value="SusC_RagA_signa"/>
    <property type="match status" value="1"/>
</dbReference>
<feature type="domain" description="TonB-dependent receptor plug" evidence="12">
    <location>
        <begin position="131"/>
        <end position="231"/>
    </location>
</feature>
<dbReference type="Pfam" id="PF13715">
    <property type="entry name" value="CarbopepD_reg_2"/>
    <property type="match status" value="1"/>
</dbReference>
<evidence type="ECO:0000259" key="12">
    <source>
        <dbReference type="Pfam" id="PF07715"/>
    </source>
</evidence>
<evidence type="ECO:0000256" key="6">
    <source>
        <dbReference type="ARBA" id="ARBA00023136"/>
    </source>
</evidence>
<evidence type="ECO:0000256" key="2">
    <source>
        <dbReference type="ARBA" id="ARBA00022448"/>
    </source>
</evidence>